<feature type="domain" description="PROP1-like PPR" evidence="3">
    <location>
        <begin position="271"/>
        <end position="401"/>
    </location>
</feature>
<evidence type="ECO:0000313" key="4">
    <source>
        <dbReference type="EMBL" id="RZC73196.1"/>
    </source>
</evidence>
<dbReference type="AlphaFoldDB" id="A0A4Y7KK01"/>
<dbReference type="Proteomes" id="UP000316621">
    <property type="component" value="Chromosome 8"/>
</dbReference>
<dbReference type="EMBL" id="CM010722">
    <property type="protein sequence ID" value="RZC73196.1"/>
    <property type="molecule type" value="Genomic_DNA"/>
</dbReference>
<evidence type="ECO:0000256" key="1">
    <source>
        <dbReference type="ARBA" id="ARBA00022737"/>
    </source>
</evidence>
<feature type="repeat" description="PPR" evidence="2">
    <location>
        <begin position="284"/>
        <end position="318"/>
    </location>
</feature>
<dbReference type="Pfam" id="PF17177">
    <property type="entry name" value="PPR_long"/>
    <property type="match status" value="1"/>
</dbReference>
<dbReference type="OMA" id="PKMTKRC"/>
<dbReference type="Gene3D" id="1.25.40.10">
    <property type="entry name" value="Tetratricopeptide repeat domain"/>
    <property type="match status" value="2"/>
</dbReference>
<sequence>MNIHASNMLTYRSYTCPISHFNTSAKTHYLNPNKNRFKTLIPVKSSVLPVKNVWIRKNEIETVDEEEVKLRVEDEEKEGEKVKLKWIEIGTNISDEQKQAISKLPFKMTKRCKALMKQLICFGNNEESDLNQLLTSWVKIMKPQRCDWLAVLKELTNLDHPLLFEVIELALLEESFEANVRDYTKIIDGYAKKGRILDAETAFHAMKTRGFVCDQVTLTTLINMYSKNGNLQRAEETFEDMKLLGLPLDKRAYGSMIMAYVRAGIAGRGENLLIEMESQEIYAGSEVYKALLRAYSTVGDTKGAQRVFDSIQFAGIAPDERLCALLMNAYAISGDCTGVRTVFENMRSAGLKPSDKCIALILSSYKKENKLNMALDLLIGLEKEGIMVGQEASDVLAKWFRKLGVVGEVELVLREYTEQEDKQKTPAF</sequence>
<protein>
    <recommendedName>
        <fullName evidence="3">PROP1-like PPR domain-containing protein</fullName>
    </recommendedName>
</protein>
<dbReference type="PANTHER" id="PTHR46862">
    <property type="entry name" value="OS07G0661900 PROTEIN"/>
    <property type="match status" value="1"/>
</dbReference>
<dbReference type="PROSITE" id="PS51375">
    <property type="entry name" value="PPR"/>
    <property type="match status" value="4"/>
</dbReference>
<dbReference type="Pfam" id="PF13041">
    <property type="entry name" value="PPR_2"/>
    <property type="match status" value="1"/>
</dbReference>
<name>A0A4Y7KK01_PAPSO</name>
<feature type="repeat" description="PPR" evidence="2">
    <location>
        <begin position="179"/>
        <end position="213"/>
    </location>
</feature>
<dbReference type="Pfam" id="PF01535">
    <property type="entry name" value="PPR"/>
    <property type="match status" value="1"/>
</dbReference>
<accession>A0A4Y7KK01</accession>
<evidence type="ECO:0000256" key="2">
    <source>
        <dbReference type="PROSITE-ProRule" id="PRU00708"/>
    </source>
</evidence>
<dbReference type="PANTHER" id="PTHR46862:SF3">
    <property type="entry name" value="OS07G0661900 PROTEIN"/>
    <property type="match status" value="1"/>
</dbReference>
<dbReference type="NCBIfam" id="TIGR00756">
    <property type="entry name" value="PPR"/>
    <property type="match status" value="3"/>
</dbReference>
<feature type="repeat" description="PPR" evidence="2">
    <location>
        <begin position="214"/>
        <end position="248"/>
    </location>
</feature>
<reference evidence="4 5" key="1">
    <citation type="journal article" date="2018" name="Science">
        <title>The opium poppy genome and morphinan production.</title>
        <authorList>
            <person name="Guo L."/>
            <person name="Winzer T."/>
            <person name="Yang X."/>
            <person name="Li Y."/>
            <person name="Ning Z."/>
            <person name="He Z."/>
            <person name="Teodor R."/>
            <person name="Lu Y."/>
            <person name="Bowser T.A."/>
            <person name="Graham I.A."/>
            <person name="Ye K."/>
        </authorList>
    </citation>
    <scope>NUCLEOTIDE SEQUENCE [LARGE SCALE GENOMIC DNA]</scope>
    <source>
        <strain evidence="5">cv. HN1</strain>
        <tissue evidence="4">Leaves</tissue>
    </source>
</reference>
<keyword evidence="1" id="KW-0677">Repeat</keyword>
<keyword evidence="5" id="KW-1185">Reference proteome</keyword>
<organism evidence="4 5">
    <name type="scientific">Papaver somniferum</name>
    <name type="common">Opium poppy</name>
    <dbReference type="NCBI Taxonomy" id="3469"/>
    <lineage>
        <taxon>Eukaryota</taxon>
        <taxon>Viridiplantae</taxon>
        <taxon>Streptophyta</taxon>
        <taxon>Embryophyta</taxon>
        <taxon>Tracheophyta</taxon>
        <taxon>Spermatophyta</taxon>
        <taxon>Magnoliopsida</taxon>
        <taxon>Ranunculales</taxon>
        <taxon>Papaveraceae</taxon>
        <taxon>Papaveroideae</taxon>
        <taxon>Papaver</taxon>
    </lineage>
</organism>
<dbReference type="InterPro" id="IPR002885">
    <property type="entry name" value="PPR_rpt"/>
</dbReference>
<evidence type="ECO:0000259" key="3">
    <source>
        <dbReference type="Pfam" id="PF17177"/>
    </source>
</evidence>
<dbReference type="InterPro" id="IPR011990">
    <property type="entry name" value="TPR-like_helical_dom_sf"/>
</dbReference>
<feature type="repeat" description="PPR" evidence="2">
    <location>
        <begin position="319"/>
        <end position="353"/>
    </location>
</feature>
<dbReference type="STRING" id="3469.A0A4Y7KK01"/>
<dbReference type="OrthoDB" id="185373at2759"/>
<gene>
    <name evidence="4" type="ORF">C5167_048674</name>
</gene>
<evidence type="ECO:0000313" key="5">
    <source>
        <dbReference type="Proteomes" id="UP000316621"/>
    </source>
</evidence>
<dbReference type="InterPro" id="IPR033443">
    <property type="entry name" value="PROP1-like_PPR_dom"/>
</dbReference>
<dbReference type="Gramene" id="RZC73196">
    <property type="protein sequence ID" value="RZC73196"/>
    <property type="gene ID" value="C5167_048674"/>
</dbReference>
<proteinExistence type="predicted"/>